<comment type="caution">
    <text evidence="6">The sequence shown here is derived from an EMBL/GenBank/DDBJ whole genome shotgun (WGS) entry which is preliminary data.</text>
</comment>
<dbReference type="InterPro" id="IPR029510">
    <property type="entry name" value="Ald_DH_CS_GLU"/>
</dbReference>
<dbReference type="SUPFAM" id="SSF53720">
    <property type="entry name" value="ALDH-like"/>
    <property type="match status" value="1"/>
</dbReference>
<dbReference type="FunFam" id="3.40.309.10:FF:000001">
    <property type="entry name" value="Mitochondrial aldehyde dehydrogenase 2"/>
    <property type="match status" value="1"/>
</dbReference>
<dbReference type="GO" id="GO:0019413">
    <property type="term" value="P:acetate biosynthetic process"/>
    <property type="evidence" value="ECO:0007669"/>
    <property type="project" value="UniProtKB-ARBA"/>
</dbReference>
<dbReference type="InterPro" id="IPR015590">
    <property type="entry name" value="Aldehyde_DH_dom"/>
</dbReference>
<dbReference type="Gene3D" id="3.40.605.10">
    <property type="entry name" value="Aldehyde Dehydrogenase, Chain A, domain 1"/>
    <property type="match status" value="1"/>
</dbReference>
<keyword evidence="7" id="KW-1185">Reference proteome</keyword>
<feature type="domain" description="Aldehyde dehydrogenase" evidence="5">
    <location>
        <begin position="31"/>
        <end position="492"/>
    </location>
</feature>
<evidence type="ECO:0000313" key="6">
    <source>
        <dbReference type="EMBL" id="KAF9445648.1"/>
    </source>
</evidence>
<keyword evidence="2 4" id="KW-0560">Oxidoreductase</keyword>
<protein>
    <submittedName>
        <fullName evidence="6">Aldehyde dehydrogenase</fullName>
    </submittedName>
</protein>
<dbReference type="Gene3D" id="3.40.309.10">
    <property type="entry name" value="Aldehyde Dehydrogenase, Chain A, domain 2"/>
    <property type="match status" value="1"/>
</dbReference>
<dbReference type="InterPro" id="IPR016162">
    <property type="entry name" value="Ald_DH_N"/>
</dbReference>
<dbReference type="FunFam" id="3.40.605.10:FF:000050">
    <property type="entry name" value="Aldehyde dehydrogenase, mitochondrial"/>
    <property type="match status" value="1"/>
</dbReference>
<dbReference type="PROSITE" id="PS00070">
    <property type="entry name" value="ALDEHYDE_DEHYDR_CYS"/>
    <property type="match status" value="1"/>
</dbReference>
<proteinExistence type="inferred from homology"/>
<dbReference type="InterPro" id="IPR016163">
    <property type="entry name" value="Ald_DH_C"/>
</dbReference>
<dbReference type="GO" id="GO:0004030">
    <property type="term" value="F:aldehyde dehydrogenase [NAD(P)+] activity"/>
    <property type="evidence" value="ECO:0007669"/>
    <property type="project" value="UniProtKB-ARBA"/>
</dbReference>
<evidence type="ECO:0000256" key="4">
    <source>
        <dbReference type="RuleBase" id="RU003345"/>
    </source>
</evidence>
<sequence length="500" mass="54151">MPSTFTYQWDTPVYKGSTSFSTGLFIGGKFVDGVKKTTIDIINPTNGKPITSISEGTEADVDLAVEAAHKAFETTWGLNTAGSKRGDLLYKLAQLMQEHADELAAIEALDNGKTFNWAKNVDVAFSIETIKHYAGWADKVVGQVMETDERKLIYSRHEPIGVVGQIIPWNFPLLMLSWKLGPALATGNSIILKPSEFTPLTAIRMCGLISEAGFPPGSVNIVTGYGNTVGSAISSHMKIDKVAFTGSTLVGRKVMEAAAKSNLKNVTLELGGKSPNIIFDDADLDQAVNWASHGLFWNHGQACCAGTRVFVQEGIYDAFLQKFTQKVKSIKLGDPFGDAIDQGPQVSQLQYDRIMSYIDSGKAEGATVHLGGNRFGNEGYFINPTIFTDVALDMKIVKEEIFGPVGVIIKFKDAAEVLKQANDSPYGLAAAVFSKNINTALETAHKLHAGTAWVNCINQLHANVPFGGYKQSGIGRELGEYALANYTNVKAVHVNLGWKM</sequence>
<gene>
    <name evidence="6" type="ORF">P691DRAFT_777422</name>
</gene>
<evidence type="ECO:0000256" key="1">
    <source>
        <dbReference type="ARBA" id="ARBA00009986"/>
    </source>
</evidence>
<feature type="active site" evidence="3">
    <location>
        <position position="269"/>
    </location>
</feature>
<dbReference type="PANTHER" id="PTHR11699">
    <property type="entry name" value="ALDEHYDE DEHYDROGENASE-RELATED"/>
    <property type="match status" value="1"/>
</dbReference>
<accession>A0A9P5X712</accession>
<dbReference type="EMBL" id="MU151289">
    <property type="protein sequence ID" value="KAF9445648.1"/>
    <property type="molecule type" value="Genomic_DNA"/>
</dbReference>
<name>A0A9P5X712_9AGAR</name>
<dbReference type="Proteomes" id="UP000807342">
    <property type="component" value="Unassembled WGS sequence"/>
</dbReference>
<dbReference type="Pfam" id="PF00171">
    <property type="entry name" value="Aldedh"/>
    <property type="match status" value="1"/>
</dbReference>
<comment type="similarity">
    <text evidence="1 4">Belongs to the aldehyde dehydrogenase family.</text>
</comment>
<dbReference type="InterPro" id="IPR016160">
    <property type="entry name" value="Ald_DH_CS_CYS"/>
</dbReference>
<dbReference type="InterPro" id="IPR016161">
    <property type="entry name" value="Ald_DH/histidinol_DH"/>
</dbReference>
<dbReference type="FunFam" id="3.40.605.10:FF:000026">
    <property type="entry name" value="Aldehyde dehydrogenase, putative"/>
    <property type="match status" value="1"/>
</dbReference>
<organism evidence="6 7">
    <name type="scientific">Macrolepiota fuliginosa MF-IS2</name>
    <dbReference type="NCBI Taxonomy" id="1400762"/>
    <lineage>
        <taxon>Eukaryota</taxon>
        <taxon>Fungi</taxon>
        <taxon>Dikarya</taxon>
        <taxon>Basidiomycota</taxon>
        <taxon>Agaricomycotina</taxon>
        <taxon>Agaricomycetes</taxon>
        <taxon>Agaricomycetidae</taxon>
        <taxon>Agaricales</taxon>
        <taxon>Agaricineae</taxon>
        <taxon>Agaricaceae</taxon>
        <taxon>Macrolepiota</taxon>
    </lineage>
</organism>
<dbReference type="OrthoDB" id="310895at2759"/>
<evidence type="ECO:0000256" key="3">
    <source>
        <dbReference type="PROSITE-ProRule" id="PRU10007"/>
    </source>
</evidence>
<evidence type="ECO:0000313" key="7">
    <source>
        <dbReference type="Proteomes" id="UP000807342"/>
    </source>
</evidence>
<dbReference type="AlphaFoldDB" id="A0A9P5X712"/>
<dbReference type="PROSITE" id="PS00687">
    <property type="entry name" value="ALDEHYDE_DEHYDR_GLU"/>
    <property type="match status" value="1"/>
</dbReference>
<evidence type="ECO:0000259" key="5">
    <source>
        <dbReference type="Pfam" id="PF00171"/>
    </source>
</evidence>
<reference evidence="6" key="1">
    <citation type="submission" date="2020-11" db="EMBL/GenBank/DDBJ databases">
        <authorList>
            <consortium name="DOE Joint Genome Institute"/>
            <person name="Ahrendt S."/>
            <person name="Riley R."/>
            <person name="Andreopoulos W."/>
            <person name="Labutti K."/>
            <person name="Pangilinan J."/>
            <person name="Ruiz-Duenas F.J."/>
            <person name="Barrasa J.M."/>
            <person name="Sanchez-Garcia M."/>
            <person name="Camarero S."/>
            <person name="Miyauchi S."/>
            <person name="Serrano A."/>
            <person name="Linde D."/>
            <person name="Babiker R."/>
            <person name="Drula E."/>
            <person name="Ayuso-Fernandez I."/>
            <person name="Pacheco R."/>
            <person name="Padilla G."/>
            <person name="Ferreira P."/>
            <person name="Barriuso J."/>
            <person name="Kellner H."/>
            <person name="Castanera R."/>
            <person name="Alfaro M."/>
            <person name="Ramirez L."/>
            <person name="Pisabarro A.G."/>
            <person name="Kuo A."/>
            <person name="Tritt A."/>
            <person name="Lipzen A."/>
            <person name="He G."/>
            <person name="Yan M."/>
            <person name="Ng V."/>
            <person name="Cullen D."/>
            <person name="Martin F."/>
            <person name="Rosso M.-N."/>
            <person name="Henrissat B."/>
            <person name="Hibbett D."/>
            <person name="Martinez A.T."/>
            <person name="Grigoriev I.V."/>
        </authorList>
    </citation>
    <scope>NUCLEOTIDE SEQUENCE</scope>
    <source>
        <strain evidence="6">MF-IS2</strain>
    </source>
</reference>
<evidence type="ECO:0000256" key="2">
    <source>
        <dbReference type="ARBA" id="ARBA00023002"/>
    </source>
</evidence>